<keyword evidence="1" id="KW-0812">Transmembrane</keyword>
<proteinExistence type="predicted"/>
<reference evidence="2" key="1">
    <citation type="submission" date="2021-06" db="EMBL/GenBank/DDBJ databases">
        <title>An adapted protocol for Saccharibacteria cultivation: two new species join this phylum of Candidate Phyla Radiations.</title>
        <authorList>
            <person name="Ibrahim A."/>
            <person name="Maatouk M."/>
            <person name="Zgheib R."/>
            <person name="Haddad G."/>
            <person name="Bou Khalil J."/>
            <person name="Raoult D."/>
            <person name="Bittar F."/>
        </authorList>
    </citation>
    <scope>NUCLEOTIDE SEQUENCE</scope>
    <source>
        <strain evidence="2">IHU1</strain>
    </source>
</reference>
<dbReference type="AlphaFoldDB" id="A0A8F1MBX6"/>
<dbReference type="EMBL" id="CP076460">
    <property type="protein sequence ID" value="QWQ32270.1"/>
    <property type="molecule type" value="Genomic_DNA"/>
</dbReference>
<sequence>MKAILGFGVFMVVDIVTGNVMYGILAILLVQCAYYPSVRCVMGTTC</sequence>
<accession>A0A8F1MBX6</accession>
<keyword evidence="1" id="KW-0472">Membrane</keyword>
<gene>
    <name evidence="2" type="ORF">KOY48_05535</name>
</gene>
<keyword evidence="1" id="KW-1133">Transmembrane helix</keyword>
<dbReference type="Proteomes" id="UP000679129">
    <property type="component" value="Chromosome"/>
</dbReference>
<protein>
    <submittedName>
        <fullName evidence="2">Uncharacterized protein</fullName>
    </submittedName>
</protein>
<dbReference type="KEGG" id="mnd:KOY48_05535"/>
<name>A0A8F1MBX6_9BACT</name>
<evidence type="ECO:0000313" key="3">
    <source>
        <dbReference type="Proteomes" id="UP000679129"/>
    </source>
</evidence>
<evidence type="ECO:0000313" key="2">
    <source>
        <dbReference type="EMBL" id="QWQ32270.1"/>
    </source>
</evidence>
<keyword evidence="3" id="KW-1185">Reference proteome</keyword>
<evidence type="ECO:0000256" key="1">
    <source>
        <dbReference type="SAM" id="Phobius"/>
    </source>
</evidence>
<organism evidence="2 3">
    <name type="scientific">Candidatus Minimicrobia naudis</name>
    <dbReference type="NCBI Taxonomy" id="2841263"/>
    <lineage>
        <taxon>Bacteria</taxon>
        <taxon>Candidatus Saccharimonadota</taxon>
        <taxon>Candidatus Saccharimonadota incertae sedis</taxon>
        <taxon>Candidatus Minimicrobia</taxon>
    </lineage>
</organism>
<feature type="transmembrane region" description="Helical" evidence="1">
    <location>
        <begin position="7"/>
        <end position="30"/>
    </location>
</feature>